<gene>
    <name evidence="1" type="ORF">AA0535_2907</name>
</gene>
<proteinExistence type="predicted"/>
<dbReference type="InterPro" id="IPR043129">
    <property type="entry name" value="ATPase_NBD"/>
</dbReference>
<dbReference type="InterPro" id="IPR000600">
    <property type="entry name" value="ROK"/>
</dbReference>
<dbReference type="Gene3D" id="3.30.420.40">
    <property type="match status" value="1"/>
</dbReference>
<evidence type="ECO:0000313" key="1">
    <source>
        <dbReference type="EMBL" id="GBQ93677.1"/>
    </source>
</evidence>
<comment type="caution">
    <text evidence="1">The sequence shown here is derived from an EMBL/GenBank/DDBJ whole genome shotgun (WGS) entry which is preliminary data.</text>
</comment>
<accession>A0ABQ0Q6M6</accession>
<dbReference type="EMBL" id="BAPV01000061">
    <property type="protein sequence ID" value="GBQ93677.1"/>
    <property type="molecule type" value="Genomic_DNA"/>
</dbReference>
<name>A0ABQ0Q6M6_9PROT</name>
<protein>
    <submittedName>
        <fullName evidence="1">Uncharacterized protein</fullName>
    </submittedName>
</protein>
<dbReference type="Proteomes" id="UP001062776">
    <property type="component" value="Unassembled WGS sequence"/>
</dbReference>
<dbReference type="SUPFAM" id="SSF53067">
    <property type="entry name" value="Actin-like ATPase domain"/>
    <property type="match status" value="1"/>
</dbReference>
<dbReference type="Pfam" id="PF00480">
    <property type="entry name" value="ROK"/>
    <property type="match status" value="1"/>
</dbReference>
<keyword evidence="2" id="KW-1185">Reference proteome</keyword>
<evidence type="ECO:0000313" key="2">
    <source>
        <dbReference type="Proteomes" id="UP001062776"/>
    </source>
</evidence>
<sequence>MTDHISIVSDALALIVNVTGASRLPLGGGLGMAPGVATALDTALRQKILRRSATPIIVKAKLANDAGLIGASYL</sequence>
<organism evidence="1 2">
    <name type="scientific">Asaia krungthepensis NRIC 0535</name>
    <dbReference type="NCBI Taxonomy" id="1307925"/>
    <lineage>
        <taxon>Bacteria</taxon>
        <taxon>Pseudomonadati</taxon>
        <taxon>Pseudomonadota</taxon>
        <taxon>Alphaproteobacteria</taxon>
        <taxon>Acetobacterales</taxon>
        <taxon>Acetobacteraceae</taxon>
        <taxon>Asaia</taxon>
    </lineage>
</organism>
<reference evidence="1" key="1">
    <citation type="submission" date="2013-04" db="EMBL/GenBank/DDBJ databases">
        <title>The genome sequencing project of 58 acetic acid bacteria.</title>
        <authorList>
            <person name="Okamoto-Kainuma A."/>
            <person name="Ishikawa M."/>
            <person name="Umino S."/>
            <person name="Koizumi Y."/>
            <person name="Shiwa Y."/>
            <person name="Yoshikawa H."/>
            <person name="Matsutani M."/>
            <person name="Matsushita K."/>
        </authorList>
    </citation>
    <scope>NUCLEOTIDE SEQUENCE</scope>
    <source>
        <strain evidence="1">NRIC 0535</strain>
    </source>
</reference>